<evidence type="ECO:0000313" key="3">
    <source>
        <dbReference type="EMBL" id="MBT1685195.1"/>
    </source>
</evidence>
<dbReference type="GO" id="GO:0003677">
    <property type="term" value="F:DNA binding"/>
    <property type="evidence" value="ECO:0007669"/>
    <property type="project" value="InterPro"/>
</dbReference>
<feature type="domain" description="RNA polymerase sigma-70 region 2" evidence="1">
    <location>
        <begin position="7"/>
        <end position="70"/>
    </location>
</feature>
<dbReference type="GO" id="GO:0016987">
    <property type="term" value="F:sigma factor activity"/>
    <property type="evidence" value="ECO:0007669"/>
    <property type="project" value="InterPro"/>
</dbReference>
<feature type="domain" description="RNA polymerase sigma factor 70 region 4 type 2" evidence="2">
    <location>
        <begin position="108"/>
        <end position="155"/>
    </location>
</feature>
<dbReference type="NCBIfam" id="TIGR02937">
    <property type="entry name" value="sigma70-ECF"/>
    <property type="match status" value="1"/>
</dbReference>
<proteinExistence type="predicted"/>
<protein>
    <submittedName>
        <fullName evidence="3">Sigma-70 family RNA polymerase sigma factor</fullName>
    </submittedName>
</protein>
<dbReference type="Pfam" id="PF08281">
    <property type="entry name" value="Sigma70_r4_2"/>
    <property type="match status" value="1"/>
</dbReference>
<dbReference type="SUPFAM" id="SSF88659">
    <property type="entry name" value="Sigma3 and sigma4 domains of RNA polymerase sigma factors"/>
    <property type="match status" value="1"/>
</dbReference>
<dbReference type="Proteomes" id="UP001319180">
    <property type="component" value="Unassembled WGS sequence"/>
</dbReference>
<gene>
    <name evidence="3" type="ORF">KK078_01435</name>
</gene>
<dbReference type="InterPro" id="IPR013325">
    <property type="entry name" value="RNA_pol_sigma_r2"/>
</dbReference>
<dbReference type="PANTHER" id="PTHR30173:SF36">
    <property type="entry name" value="ECF RNA POLYMERASE SIGMA FACTOR SIGJ"/>
    <property type="match status" value="1"/>
</dbReference>
<dbReference type="InterPro" id="IPR014284">
    <property type="entry name" value="RNA_pol_sigma-70_dom"/>
</dbReference>
<name>A0AAP2D6A0_9BACT</name>
<dbReference type="Pfam" id="PF04542">
    <property type="entry name" value="Sigma70_r2"/>
    <property type="match status" value="1"/>
</dbReference>
<evidence type="ECO:0000259" key="2">
    <source>
        <dbReference type="Pfam" id="PF08281"/>
    </source>
</evidence>
<dbReference type="GO" id="GO:0006352">
    <property type="term" value="P:DNA-templated transcription initiation"/>
    <property type="evidence" value="ECO:0007669"/>
    <property type="project" value="InterPro"/>
</dbReference>
<reference evidence="3 4" key="1">
    <citation type="submission" date="2021-05" db="EMBL/GenBank/DDBJ databases">
        <title>A Polyphasic approach of four new species of the genus Ohtaekwangia: Ohtaekwangia histidinii sp. nov., Ohtaekwangia cretensis sp. nov., Ohtaekwangia indiensis sp. nov., Ohtaekwangia reichenbachii sp. nov. from diverse environment.</title>
        <authorList>
            <person name="Octaviana S."/>
        </authorList>
    </citation>
    <scope>NUCLEOTIDE SEQUENCE [LARGE SCALE GENOMIC DNA]</scope>
    <source>
        <strain evidence="3 4">PWU37</strain>
    </source>
</reference>
<dbReference type="RefSeq" id="WP_254088450.1">
    <property type="nucleotide sequence ID" value="NZ_JAHESC010000002.1"/>
</dbReference>
<accession>A0AAP2D6A0</accession>
<dbReference type="InterPro" id="IPR013324">
    <property type="entry name" value="RNA_pol_sigma_r3/r4-like"/>
</dbReference>
<dbReference type="InterPro" id="IPR036388">
    <property type="entry name" value="WH-like_DNA-bd_sf"/>
</dbReference>
<dbReference type="InterPro" id="IPR013249">
    <property type="entry name" value="RNA_pol_sigma70_r4_t2"/>
</dbReference>
<dbReference type="PANTHER" id="PTHR30173">
    <property type="entry name" value="SIGMA 19 FACTOR"/>
    <property type="match status" value="1"/>
</dbReference>
<keyword evidence="4" id="KW-1185">Reference proteome</keyword>
<evidence type="ECO:0000259" key="1">
    <source>
        <dbReference type="Pfam" id="PF04542"/>
    </source>
</evidence>
<dbReference type="SUPFAM" id="SSF88946">
    <property type="entry name" value="Sigma2 domain of RNA polymerase sigma factors"/>
    <property type="match status" value="1"/>
</dbReference>
<dbReference type="InterPro" id="IPR007627">
    <property type="entry name" value="RNA_pol_sigma70_r2"/>
</dbReference>
<evidence type="ECO:0000313" key="4">
    <source>
        <dbReference type="Proteomes" id="UP001319180"/>
    </source>
</evidence>
<dbReference type="Gene3D" id="1.10.10.10">
    <property type="entry name" value="Winged helix-like DNA-binding domain superfamily/Winged helix DNA-binding domain"/>
    <property type="match status" value="1"/>
</dbReference>
<dbReference type="InterPro" id="IPR052704">
    <property type="entry name" value="ECF_Sigma-70_Domain"/>
</dbReference>
<dbReference type="AlphaFoldDB" id="A0AAP2D6A0"/>
<sequence length="204" mass="23795">MSHAQTISQYQPMLHTIAYNLVRCKQDAEDIVQETFVRWLSIDQQNIDNTKAYLIRAVTNNCLNHLNSLRKKKEECLDNMAEIIKHFKETNLAHLDLDIDLAAAFKVLHTKLEPLERAVYLLKEVFDFDYEDLQETLDKKKEHCRQLLCRAKKKLSEETSRINFELPDTSKLMESFRNACHFGNASDLVHELKKDIAAAISKKF</sequence>
<dbReference type="Gene3D" id="1.10.1740.10">
    <property type="match status" value="1"/>
</dbReference>
<organism evidence="3 4">
    <name type="scientific">Dawidia soli</name>
    <dbReference type="NCBI Taxonomy" id="2782352"/>
    <lineage>
        <taxon>Bacteria</taxon>
        <taxon>Pseudomonadati</taxon>
        <taxon>Bacteroidota</taxon>
        <taxon>Cytophagia</taxon>
        <taxon>Cytophagales</taxon>
        <taxon>Chryseotaleaceae</taxon>
        <taxon>Dawidia</taxon>
    </lineage>
</organism>
<comment type="caution">
    <text evidence="3">The sequence shown here is derived from an EMBL/GenBank/DDBJ whole genome shotgun (WGS) entry which is preliminary data.</text>
</comment>
<dbReference type="EMBL" id="JAHESC010000002">
    <property type="protein sequence ID" value="MBT1685195.1"/>
    <property type="molecule type" value="Genomic_DNA"/>
</dbReference>